<dbReference type="Proteomes" id="UP000774617">
    <property type="component" value="Unassembled WGS sequence"/>
</dbReference>
<evidence type="ECO:0000313" key="2">
    <source>
        <dbReference type="Proteomes" id="UP000774617"/>
    </source>
</evidence>
<organism evidence="1 2">
    <name type="scientific">Macrophomina phaseolina</name>
    <dbReference type="NCBI Taxonomy" id="35725"/>
    <lineage>
        <taxon>Eukaryota</taxon>
        <taxon>Fungi</taxon>
        <taxon>Dikarya</taxon>
        <taxon>Ascomycota</taxon>
        <taxon>Pezizomycotina</taxon>
        <taxon>Dothideomycetes</taxon>
        <taxon>Dothideomycetes incertae sedis</taxon>
        <taxon>Botryosphaeriales</taxon>
        <taxon>Botryosphaeriaceae</taxon>
        <taxon>Macrophomina</taxon>
    </lineage>
</organism>
<name>A0ABQ8FUB0_9PEZI</name>
<sequence>MADNLIQRIVARTKALQILPVELNQEIAHCLEDDRDVVNFRASCRAAKDAIDDGHSFWFKRFNNKYDPPTALDPASPNYKVRLQKLYQKRSKYLSGRMVHFKVGTTRKEEETLKVVAALINGKQTTFSTGQSQLTCRNLEVLKLFIRRSGITENMFRPRPTKSKTKESETAEPQYGFLLAAVQLMCAPSVLAPKYGSVYGFIDSQRLAYATIKAAPIFCGFNKLEVNMEWILHVLNFFKYHICKEEENTLYAPFRNLTKADTPGFWQKPLHNGPAELGVHWKGTYAYLSTSEISLVRAGNAQGRAFIDHNVDHGDEAIQTMDLQLADDPAFPWPHLFEQCLHSITEDRAPRTRAQHRTGDAAAFERINQRFQAAGYDDEDFRAAGWLNQLPSQHGIAGWKRVTMMKYFDDGHGSWDGNALWAYEGVVIPGGQLMLGRWWSPETNVPGRDPYTGPFIFWNTDLGCDNVECGLHGVNS</sequence>
<accession>A0ABQ8FUB0</accession>
<evidence type="ECO:0000313" key="1">
    <source>
        <dbReference type="EMBL" id="KAH7027069.1"/>
    </source>
</evidence>
<comment type="caution">
    <text evidence="1">The sequence shown here is derived from an EMBL/GenBank/DDBJ whole genome shotgun (WGS) entry which is preliminary data.</text>
</comment>
<evidence type="ECO:0008006" key="3">
    <source>
        <dbReference type="Google" id="ProtNLM"/>
    </source>
</evidence>
<protein>
    <recommendedName>
        <fullName evidence="3">F-box domain-containing protein</fullName>
    </recommendedName>
</protein>
<keyword evidence="2" id="KW-1185">Reference proteome</keyword>
<dbReference type="EMBL" id="JAGTJR010000052">
    <property type="protein sequence ID" value="KAH7027069.1"/>
    <property type="molecule type" value="Genomic_DNA"/>
</dbReference>
<gene>
    <name evidence="1" type="ORF">B0J12DRAFT_770952</name>
</gene>
<reference evidence="1 2" key="1">
    <citation type="journal article" date="2021" name="Nat. Commun.">
        <title>Genetic determinants of endophytism in the Arabidopsis root mycobiome.</title>
        <authorList>
            <person name="Mesny F."/>
            <person name="Miyauchi S."/>
            <person name="Thiergart T."/>
            <person name="Pickel B."/>
            <person name="Atanasova L."/>
            <person name="Karlsson M."/>
            <person name="Huettel B."/>
            <person name="Barry K.W."/>
            <person name="Haridas S."/>
            <person name="Chen C."/>
            <person name="Bauer D."/>
            <person name="Andreopoulos W."/>
            <person name="Pangilinan J."/>
            <person name="LaButti K."/>
            <person name="Riley R."/>
            <person name="Lipzen A."/>
            <person name="Clum A."/>
            <person name="Drula E."/>
            <person name="Henrissat B."/>
            <person name="Kohler A."/>
            <person name="Grigoriev I.V."/>
            <person name="Martin F.M."/>
            <person name="Hacquard S."/>
        </authorList>
    </citation>
    <scope>NUCLEOTIDE SEQUENCE [LARGE SCALE GENOMIC DNA]</scope>
    <source>
        <strain evidence="1 2">MPI-SDFR-AT-0080</strain>
    </source>
</reference>
<proteinExistence type="predicted"/>